<name>A0A0T7LUZ9_MYCTX</name>
<dbReference type="EMBL" id="CFOH01000352">
    <property type="protein sequence ID" value="CFE53276.1"/>
    <property type="molecule type" value="Genomic_DNA"/>
</dbReference>
<dbReference type="Proteomes" id="UP000045842">
    <property type="component" value="Unassembled WGS sequence"/>
</dbReference>
<dbReference type="Proteomes" id="UP000049023">
    <property type="component" value="Unassembled WGS sequence"/>
</dbReference>
<sequence>MPNRYGTPEGGNTPGKVYGPVTAPPRKVDRFPRSVTHCGVADADCDAVGNARPCRARGTAESSCGNADCRLPPAAVAAVCATAEDWAPN</sequence>
<dbReference type="EMBL" id="CSAJ01001169">
    <property type="protein sequence ID" value="COX68863.1"/>
    <property type="molecule type" value="Genomic_DNA"/>
</dbReference>
<dbReference type="Proteomes" id="UP000044938">
    <property type="component" value="Unassembled WGS sequence"/>
</dbReference>
<accession>A0A0T7LUZ9</accession>
<protein>
    <submittedName>
        <fullName evidence="4">Uncharacterized protein</fullName>
    </submittedName>
</protein>
<evidence type="ECO:0000313" key="7">
    <source>
        <dbReference type="Proteomes" id="UP000044938"/>
    </source>
</evidence>
<evidence type="ECO:0000313" key="9">
    <source>
        <dbReference type="Proteomes" id="UP000046947"/>
    </source>
</evidence>
<dbReference type="AlphaFoldDB" id="A0A0T7LUZ9"/>
<dbReference type="Proteomes" id="UP000048289">
    <property type="component" value="Unassembled WGS sequence"/>
</dbReference>
<evidence type="ECO:0000313" key="5">
    <source>
        <dbReference type="EMBL" id="COV89005.1"/>
    </source>
</evidence>
<evidence type="ECO:0000313" key="10">
    <source>
        <dbReference type="Proteomes" id="UP000048289"/>
    </source>
</evidence>
<evidence type="ECO:0000313" key="2">
    <source>
        <dbReference type="EMBL" id="CFE41428.1"/>
    </source>
</evidence>
<evidence type="ECO:0000256" key="1">
    <source>
        <dbReference type="SAM" id="MobiDB-lite"/>
    </source>
</evidence>
<dbReference type="Proteomes" id="UP000046947">
    <property type="component" value="Unassembled WGS sequence"/>
</dbReference>
<gene>
    <name evidence="5" type="ORF">ERS007679_02651</name>
    <name evidence="2" type="ORF">ERS007681_02920</name>
    <name evidence="3" type="ORF">ERS007688_02225</name>
    <name evidence="6" type="ORF">ERS007720_04797</name>
    <name evidence="4" type="ORF">ERS027661_02299</name>
</gene>
<dbReference type="EMBL" id="CSAD01000385">
    <property type="protein sequence ID" value="COV89005.1"/>
    <property type="molecule type" value="Genomic_DNA"/>
</dbReference>
<dbReference type="EMBL" id="CFOE01000438">
    <property type="protein sequence ID" value="CFE41428.1"/>
    <property type="molecule type" value="Genomic_DNA"/>
</dbReference>
<organism evidence="4 11">
    <name type="scientific">Mycobacterium tuberculosis</name>
    <dbReference type="NCBI Taxonomy" id="1773"/>
    <lineage>
        <taxon>Bacteria</taxon>
        <taxon>Bacillati</taxon>
        <taxon>Actinomycetota</taxon>
        <taxon>Actinomycetes</taxon>
        <taxon>Mycobacteriales</taxon>
        <taxon>Mycobacteriaceae</taxon>
        <taxon>Mycobacterium</taxon>
        <taxon>Mycobacterium tuberculosis complex</taxon>
    </lineage>
</organism>
<evidence type="ECO:0000313" key="8">
    <source>
        <dbReference type="Proteomes" id="UP000045842"/>
    </source>
</evidence>
<evidence type="ECO:0000313" key="6">
    <source>
        <dbReference type="EMBL" id="COX68863.1"/>
    </source>
</evidence>
<evidence type="ECO:0000313" key="4">
    <source>
        <dbReference type="EMBL" id="CKR90166.1"/>
    </source>
</evidence>
<evidence type="ECO:0000313" key="11">
    <source>
        <dbReference type="Proteomes" id="UP000049023"/>
    </source>
</evidence>
<dbReference type="EMBL" id="CNFU01000471">
    <property type="protein sequence ID" value="CKR90166.1"/>
    <property type="molecule type" value="Genomic_DNA"/>
</dbReference>
<reference evidence="7 8" key="1">
    <citation type="submission" date="2015-03" db="EMBL/GenBank/DDBJ databases">
        <authorList>
            <consortium name="Pathogen Informatics"/>
        </authorList>
    </citation>
    <scope>NUCLEOTIDE SEQUENCE [LARGE SCALE GENOMIC DNA]</scope>
    <source>
        <strain evidence="4 11">Bir 187</strain>
        <strain evidence="5 8">G09801536</strain>
        <strain evidence="2 10">G09901357</strain>
        <strain evidence="3 9">H09601792</strain>
        <strain evidence="6 7">M09401471</strain>
    </source>
</reference>
<proteinExistence type="predicted"/>
<evidence type="ECO:0000313" key="3">
    <source>
        <dbReference type="EMBL" id="CFE53276.1"/>
    </source>
</evidence>
<feature type="region of interest" description="Disordered" evidence="1">
    <location>
        <begin position="1"/>
        <end position="25"/>
    </location>
</feature>